<evidence type="ECO:0000256" key="1">
    <source>
        <dbReference type="SAM" id="MobiDB-lite"/>
    </source>
</evidence>
<evidence type="ECO:0008006" key="4">
    <source>
        <dbReference type="Google" id="ProtNLM"/>
    </source>
</evidence>
<dbReference type="Proteomes" id="UP000490800">
    <property type="component" value="Unassembled WGS sequence"/>
</dbReference>
<feature type="compositionally biased region" description="Polar residues" evidence="1">
    <location>
        <begin position="165"/>
        <end position="228"/>
    </location>
</feature>
<comment type="caution">
    <text evidence="2">The sequence shown here is derived from an EMBL/GenBank/DDBJ whole genome shotgun (WGS) entry which is preliminary data.</text>
</comment>
<evidence type="ECO:0000313" key="3">
    <source>
        <dbReference type="Proteomes" id="UP000490800"/>
    </source>
</evidence>
<feature type="region of interest" description="Disordered" evidence="1">
    <location>
        <begin position="135"/>
        <end position="228"/>
    </location>
</feature>
<evidence type="ECO:0000313" key="2">
    <source>
        <dbReference type="EMBL" id="MVP02455.1"/>
    </source>
</evidence>
<dbReference type="EMBL" id="RHLK01000024">
    <property type="protein sequence ID" value="MVP02455.1"/>
    <property type="molecule type" value="Genomic_DNA"/>
</dbReference>
<name>A0A7X3K1T5_9BACL</name>
<dbReference type="RefSeq" id="WP_157338811.1">
    <property type="nucleotide sequence ID" value="NZ_RHLK01000024.1"/>
</dbReference>
<dbReference type="AlphaFoldDB" id="A0A7X3K1T5"/>
<sequence length="228" mass="25036">MSANELGYATKLIGEEVKVNRGGPDSITGKLIHVHSDYLTVQTNEGVVYINASHVKSVTEGGSSNVYAENPKSISAYDFYDLLKKFHQKFVQINRGGPEKIEGVIVEVRKDYVVLVVKNEVVRISVFHIKSISLAGNKSGGNKKDGSKGNNNNQSKGNQSKGNQTRGNQTRGNQTRGNQTRGNQTRGNQTRGNQTRGNQTRGNQTRGNQTRGNQSHGAHSNSIFRMFF</sequence>
<gene>
    <name evidence="2" type="ORF">EDM21_23510</name>
</gene>
<reference evidence="2 3" key="1">
    <citation type="journal article" date="2019" name="Microorganisms">
        <title>Paenibacillus lutrae sp. nov., A Chitinolytic Species Isolated from A River Otter in Castril Natural Park, Granada, Spain.</title>
        <authorList>
            <person name="Rodriguez M."/>
            <person name="Reina J.C."/>
            <person name="Bejar V."/>
            <person name="Llamas I."/>
        </authorList>
    </citation>
    <scope>NUCLEOTIDE SEQUENCE [LARGE SCALE GENOMIC DNA]</scope>
    <source>
        <strain evidence="2 3">N10</strain>
    </source>
</reference>
<accession>A0A7X3K1T5</accession>
<keyword evidence="3" id="KW-1185">Reference proteome</keyword>
<protein>
    <recommendedName>
        <fullName evidence="4">Spore coat protein B</fullName>
    </recommendedName>
</protein>
<feature type="compositionally biased region" description="Low complexity" evidence="1">
    <location>
        <begin position="148"/>
        <end position="164"/>
    </location>
</feature>
<dbReference type="OrthoDB" id="2452727at2"/>
<organism evidence="2 3">
    <name type="scientific">Paenibacillus lutrae</name>
    <dbReference type="NCBI Taxonomy" id="2078573"/>
    <lineage>
        <taxon>Bacteria</taxon>
        <taxon>Bacillati</taxon>
        <taxon>Bacillota</taxon>
        <taxon>Bacilli</taxon>
        <taxon>Bacillales</taxon>
        <taxon>Paenibacillaceae</taxon>
        <taxon>Paenibacillus</taxon>
    </lineage>
</organism>
<proteinExistence type="predicted"/>